<feature type="region of interest" description="Disordered" evidence="1">
    <location>
        <begin position="141"/>
        <end position="181"/>
    </location>
</feature>
<feature type="domain" description="MurL N-terminal" evidence="3">
    <location>
        <begin position="203"/>
        <end position="366"/>
    </location>
</feature>
<proteinExistence type="predicted"/>
<protein>
    <submittedName>
        <fullName evidence="4">Uncharacterized protein</fullName>
    </submittedName>
</protein>
<dbReference type="OrthoDB" id="529263at2759"/>
<feature type="domain" description="MurL C-terminal" evidence="2">
    <location>
        <begin position="463"/>
        <end position="508"/>
    </location>
</feature>
<feature type="compositionally biased region" description="Basic and acidic residues" evidence="1">
    <location>
        <begin position="554"/>
        <end position="570"/>
    </location>
</feature>
<evidence type="ECO:0000313" key="5">
    <source>
        <dbReference type="Proteomes" id="UP000747110"/>
    </source>
</evidence>
<keyword evidence="5" id="KW-1185">Reference proteome</keyword>
<feature type="domain" description="MurL C-terminal" evidence="2">
    <location>
        <begin position="394"/>
        <end position="435"/>
    </location>
</feature>
<evidence type="ECO:0000313" key="4">
    <source>
        <dbReference type="EMBL" id="GIL80080.1"/>
    </source>
</evidence>
<feature type="compositionally biased region" description="Polar residues" evidence="1">
    <location>
        <begin position="143"/>
        <end position="159"/>
    </location>
</feature>
<comment type="caution">
    <text evidence="4">The sequence shown here is derived from an EMBL/GenBank/DDBJ whole genome shotgun (WGS) entry which is preliminary data.</text>
</comment>
<dbReference type="Proteomes" id="UP000747110">
    <property type="component" value="Unassembled WGS sequence"/>
</dbReference>
<feature type="compositionally biased region" description="Low complexity" evidence="1">
    <location>
        <begin position="170"/>
        <end position="181"/>
    </location>
</feature>
<evidence type="ECO:0000259" key="3">
    <source>
        <dbReference type="Pfam" id="PF26299"/>
    </source>
</evidence>
<feature type="region of interest" description="Disordered" evidence="1">
    <location>
        <begin position="528"/>
        <end position="570"/>
    </location>
</feature>
<evidence type="ECO:0000256" key="1">
    <source>
        <dbReference type="SAM" id="MobiDB-lite"/>
    </source>
</evidence>
<evidence type="ECO:0000259" key="2">
    <source>
        <dbReference type="Pfam" id="PF26298"/>
    </source>
</evidence>
<dbReference type="Pfam" id="PF26298">
    <property type="entry name" value="MurL_epimerase_C"/>
    <property type="match status" value="2"/>
</dbReference>
<dbReference type="InterPro" id="IPR058741">
    <property type="entry name" value="MurL_C"/>
</dbReference>
<name>A0A8J4GJC0_9CHLO</name>
<accession>A0A8J4GJC0</accession>
<organism evidence="4 5">
    <name type="scientific">Volvox reticuliferus</name>
    <dbReference type="NCBI Taxonomy" id="1737510"/>
    <lineage>
        <taxon>Eukaryota</taxon>
        <taxon>Viridiplantae</taxon>
        <taxon>Chlorophyta</taxon>
        <taxon>core chlorophytes</taxon>
        <taxon>Chlorophyceae</taxon>
        <taxon>CS clade</taxon>
        <taxon>Chlamydomonadales</taxon>
        <taxon>Volvocaceae</taxon>
        <taxon>Volvox</taxon>
    </lineage>
</organism>
<dbReference type="AlphaFoldDB" id="A0A8J4GJC0"/>
<dbReference type="Pfam" id="PF26299">
    <property type="entry name" value="MurL_N"/>
    <property type="match status" value="1"/>
</dbReference>
<dbReference type="EMBL" id="BNCP01000017">
    <property type="protein sequence ID" value="GIL80080.1"/>
    <property type="molecule type" value="Genomic_DNA"/>
</dbReference>
<reference evidence="4" key="1">
    <citation type="journal article" date="2021" name="Proc. Natl. Acad. Sci. U.S.A.">
        <title>Three genomes in the algal genus Volvox reveal the fate of a haploid sex-determining region after a transition to homothallism.</title>
        <authorList>
            <person name="Yamamoto K."/>
            <person name="Hamaji T."/>
            <person name="Kawai-Toyooka H."/>
            <person name="Matsuzaki R."/>
            <person name="Takahashi F."/>
            <person name="Nishimura Y."/>
            <person name="Kawachi M."/>
            <person name="Noguchi H."/>
            <person name="Minakuchi Y."/>
            <person name="Umen J.G."/>
            <person name="Toyoda A."/>
            <person name="Nozaki H."/>
        </authorList>
    </citation>
    <scope>NUCLEOTIDE SEQUENCE</scope>
    <source>
        <strain evidence="4">NIES-3786</strain>
    </source>
</reference>
<gene>
    <name evidence="4" type="ORF">Vretifemale_9273</name>
</gene>
<sequence>MSSLTREELAARCGSTSFDDMSMDYKNKKVIFTHSFRDQRGTVLEEFRTEVHFSVLQPRPLTQAEERALLAFGLCHSTFVFLASAKRSQLLQVRAGYFSQDELAFFRPALAGALAEYFYLADLDLADFRLECCCDPPLPPLPSQTSNPTAAAKESSPSEPTAAANAGSVTPTATPSSPRLAAAAAAEAAEATIPTLPTSPTSPRYPPRVLVPFGGGKDSTLLMELLGRMGAQEVGWVYFGEWVGSWEVYSKFTQLAAVSPAPTVFLAEQSTPCFERLKELNLLPDLNFQDYCASVSFYTFAAAFVALQQDFDYICVGNEYSANAINTTHPKYNYPVNHQYEKSFAAECAFHAYLRDYVHPRLYYFSGLQHMTELEIAKRFAAICARKYLDLIISCNWAMDNDWCGGCEKCAFVFLLFAAFLPTPDIMSKVFGVSTCKASDSSNGGGDDTRSPIVPGSRESLRGVYDMYDSERHVPVFESLMGLAGHKPFECVGTPEECLAALYLAYERLSSGSDANCSGGYARDAGADADQGNGAASEPKLTETGGSGIAQEQQPEKQHEHERKHKQEQQEAGKLLPLLLRKHQDLITSKGKEEWEKIRSEIMAVQETGRPSVPTLYPDWFKLDAGSH</sequence>
<dbReference type="InterPro" id="IPR058740">
    <property type="entry name" value="MurL_N"/>
</dbReference>